<evidence type="ECO:0000256" key="5">
    <source>
        <dbReference type="PIRSR" id="PIRSR001365-2"/>
    </source>
</evidence>
<feature type="active site" description="Schiff-base intermediate with substrate" evidence="4">
    <location>
        <position position="163"/>
    </location>
</feature>
<gene>
    <name evidence="6" type="ORF">GF339_09050</name>
</gene>
<comment type="caution">
    <text evidence="6">The sequence shown here is derived from an EMBL/GenBank/DDBJ whole genome shotgun (WGS) entry which is preliminary data.</text>
</comment>
<evidence type="ECO:0000256" key="4">
    <source>
        <dbReference type="PIRSR" id="PIRSR001365-1"/>
    </source>
</evidence>
<protein>
    <submittedName>
        <fullName evidence="6">Dihydrodipicolinate synthase family protein</fullName>
    </submittedName>
</protein>
<name>A0A9D5Q5D6_9BACT</name>
<comment type="similarity">
    <text evidence="1 3">Belongs to the DapA family.</text>
</comment>
<dbReference type="AlphaFoldDB" id="A0A9D5Q5D6"/>
<evidence type="ECO:0000256" key="1">
    <source>
        <dbReference type="ARBA" id="ARBA00007592"/>
    </source>
</evidence>
<dbReference type="PANTHER" id="PTHR12128">
    <property type="entry name" value="DIHYDRODIPICOLINATE SYNTHASE"/>
    <property type="match status" value="1"/>
</dbReference>
<evidence type="ECO:0000256" key="2">
    <source>
        <dbReference type="ARBA" id="ARBA00023239"/>
    </source>
</evidence>
<dbReference type="PRINTS" id="PR00146">
    <property type="entry name" value="DHPICSNTHASE"/>
</dbReference>
<dbReference type="CDD" id="cd00408">
    <property type="entry name" value="DHDPS-like"/>
    <property type="match status" value="1"/>
</dbReference>
<dbReference type="GO" id="GO:0008840">
    <property type="term" value="F:4-hydroxy-tetrahydrodipicolinate synthase activity"/>
    <property type="evidence" value="ECO:0007669"/>
    <property type="project" value="TreeGrafter"/>
</dbReference>
<feature type="binding site" evidence="5">
    <location>
        <position position="206"/>
    </location>
    <ligand>
        <name>pyruvate</name>
        <dbReference type="ChEBI" id="CHEBI:15361"/>
    </ligand>
</feature>
<reference evidence="6" key="1">
    <citation type="submission" date="2019-11" db="EMBL/GenBank/DDBJ databases">
        <title>Microbial mats filling the niche in hypersaline microbial mats.</title>
        <authorList>
            <person name="Wong H.L."/>
            <person name="Macleod F.I."/>
            <person name="White R.A. III"/>
            <person name="Burns B.P."/>
        </authorList>
    </citation>
    <scope>NUCLEOTIDE SEQUENCE</scope>
    <source>
        <strain evidence="6">Rbin_158</strain>
    </source>
</reference>
<dbReference type="InterPro" id="IPR002220">
    <property type="entry name" value="DapA-like"/>
</dbReference>
<evidence type="ECO:0000256" key="3">
    <source>
        <dbReference type="PIRNR" id="PIRNR001365"/>
    </source>
</evidence>
<organism evidence="6 7">
    <name type="scientific">candidate division KSB3 bacterium</name>
    <dbReference type="NCBI Taxonomy" id="2044937"/>
    <lineage>
        <taxon>Bacteria</taxon>
        <taxon>candidate division KSB3</taxon>
    </lineage>
</organism>
<dbReference type="Pfam" id="PF00701">
    <property type="entry name" value="DHDPS"/>
    <property type="match status" value="1"/>
</dbReference>
<dbReference type="SUPFAM" id="SSF51569">
    <property type="entry name" value="Aldolase"/>
    <property type="match status" value="1"/>
</dbReference>
<dbReference type="Proteomes" id="UP000649604">
    <property type="component" value="Unassembled WGS sequence"/>
</dbReference>
<proteinExistence type="inferred from homology"/>
<evidence type="ECO:0000313" key="7">
    <source>
        <dbReference type="Proteomes" id="UP000649604"/>
    </source>
</evidence>
<dbReference type="PIRSF" id="PIRSF001365">
    <property type="entry name" value="DHDPS"/>
    <property type="match status" value="1"/>
</dbReference>
<accession>A0A9D5Q5D6</accession>
<dbReference type="PANTHER" id="PTHR12128:SF66">
    <property type="entry name" value="4-HYDROXY-2-OXOGLUTARATE ALDOLASE, MITOCHONDRIAL"/>
    <property type="match status" value="1"/>
</dbReference>
<feature type="active site" description="Proton donor/acceptor" evidence="4">
    <location>
        <position position="136"/>
    </location>
</feature>
<evidence type="ECO:0000313" key="6">
    <source>
        <dbReference type="EMBL" id="MBD3324719.1"/>
    </source>
</evidence>
<dbReference type="InterPro" id="IPR013785">
    <property type="entry name" value="Aldolase_TIM"/>
</dbReference>
<dbReference type="EMBL" id="WJJP01000284">
    <property type="protein sequence ID" value="MBD3324719.1"/>
    <property type="molecule type" value="Genomic_DNA"/>
</dbReference>
<sequence>MRKLQGVIPPMITPFDQAGNLDIPNLEKLLHFLKAHVDGVYICGSYGSGPMMNVDERKQVAETAVKILDGAIRIVVHTGTTNTRDTVALSQHAEAIGCDAVSAVGPYYFHHHEDAVLAFYAAMRDAVSPDFPVYVYHNPKFSGYAISLQTMKRLKSLGVNGVKDATFDILTFATYMRELATEEFDVVLGTEAMWLAARSLGAEAYIPGLGNAFPELCQQMWQEGMANDFDQCRKTQFEINQIRDIMYLARSTQLAVYAMLDIRGILTAYPRAPFVPATDDEKRKITHSLQALGLV</sequence>
<dbReference type="Gene3D" id="3.20.20.70">
    <property type="entry name" value="Aldolase class I"/>
    <property type="match status" value="1"/>
</dbReference>
<dbReference type="SMART" id="SM01130">
    <property type="entry name" value="DHDPS"/>
    <property type="match status" value="1"/>
</dbReference>
<keyword evidence="2 3" id="KW-0456">Lyase</keyword>